<dbReference type="HOGENOM" id="CLU_2424867_0_0_5"/>
<accession>W6RDS5</accession>
<name>W6RDS5_9HYPH</name>
<dbReference type="PATRIC" id="fig|348824.6.peg.1267"/>
<dbReference type="EMBL" id="HG916852">
    <property type="protein sequence ID" value="CDM56848.1"/>
    <property type="molecule type" value="Genomic_DNA"/>
</dbReference>
<keyword evidence="3" id="KW-1185">Reference proteome</keyword>
<reference evidence="2" key="1">
    <citation type="submission" date="2013-11" db="EMBL/GenBank/DDBJ databases">
        <title>Draft genome sequence of the broad-host-range Rhizobium sp. LPU83 strain, a member of the low-genetic diversity Oregon-like Rhizobium sp. group.</title>
        <authorList>
            <person name="Wibberg D."/>
            <person name="Puehler A."/>
            <person name="Schlueter A."/>
        </authorList>
    </citation>
    <scope>NUCLEOTIDE SEQUENCE [LARGE SCALE GENOMIC DNA]</scope>
    <source>
        <strain evidence="2">LPU83</strain>
    </source>
</reference>
<dbReference type="RefSeq" id="WP_024317922.1">
    <property type="nucleotide sequence ID" value="NZ_ATTO01000067.1"/>
</dbReference>
<dbReference type="Proteomes" id="UP000019443">
    <property type="component" value="Chromosome"/>
</dbReference>
<sequence length="91" mass="10270">MLKAGWIAPGNPFAERDPSALLERIMTETVDQDPLLCPGFAVRLIDIDKVDARRLSIFRERVEVMEERVRPRTPSDAVGDLSGRRPPDLLD</sequence>
<protein>
    <submittedName>
        <fullName evidence="2">Uncharacterized protein</fullName>
    </submittedName>
</protein>
<feature type="region of interest" description="Disordered" evidence="1">
    <location>
        <begin position="69"/>
        <end position="91"/>
    </location>
</feature>
<gene>
    <name evidence="2" type="ORF">LPU83_1174</name>
</gene>
<proteinExistence type="predicted"/>
<evidence type="ECO:0000256" key="1">
    <source>
        <dbReference type="SAM" id="MobiDB-lite"/>
    </source>
</evidence>
<dbReference type="AlphaFoldDB" id="W6RDS5"/>
<evidence type="ECO:0000313" key="2">
    <source>
        <dbReference type="EMBL" id="CDM56848.1"/>
    </source>
</evidence>
<feature type="compositionally biased region" description="Basic and acidic residues" evidence="1">
    <location>
        <begin position="82"/>
        <end position="91"/>
    </location>
</feature>
<dbReference type="KEGG" id="rhl:LPU83_1174"/>
<evidence type="ECO:0000313" key="3">
    <source>
        <dbReference type="Proteomes" id="UP000019443"/>
    </source>
</evidence>
<organism evidence="2 3">
    <name type="scientific">Rhizobium favelukesii</name>
    <dbReference type="NCBI Taxonomy" id="348824"/>
    <lineage>
        <taxon>Bacteria</taxon>
        <taxon>Pseudomonadati</taxon>
        <taxon>Pseudomonadota</taxon>
        <taxon>Alphaproteobacteria</taxon>
        <taxon>Hyphomicrobiales</taxon>
        <taxon>Rhizobiaceae</taxon>
        <taxon>Rhizobium/Agrobacterium group</taxon>
        <taxon>Rhizobium</taxon>
    </lineage>
</organism>